<name>A0A4Y2X8H1_ARAVE</name>
<evidence type="ECO:0000313" key="3">
    <source>
        <dbReference type="Proteomes" id="UP000499080"/>
    </source>
</evidence>
<feature type="compositionally biased region" description="Low complexity" evidence="1">
    <location>
        <begin position="85"/>
        <end position="97"/>
    </location>
</feature>
<comment type="caution">
    <text evidence="2">The sequence shown here is derived from an EMBL/GenBank/DDBJ whole genome shotgun (WGS) entry which is preliminary data.</text>
</comment>
<feature type="compositionally biased region" description="Polar residues" evidence="1">
    <location>
        <begin position="46"/>
        <end position="56"/>
    </location>
</feature>
<protein>
    <submittedName>
        <fullName evidence="2">Uncharacterized protein</fullName>
    </submittedName>
</protein>
<evidence type="ECO:0000313" key="2">
    <source>
        <dbReference type="EMBL" id="GBO45200.1"/>
    </source>
</evidence>
<proteinExistence type="predicted"/>
<gene>
    <name evidence="2" type="ORF">AVEN_74493_1</name>
</gene>
<sequence length="104" mass="11591">MLVAMAIAFKVWRRGEEADKYWDDEPRKLRILRLGKYGTSRDKSSESSGGWTSQQAKPFPESCMQQGRRFPESQTGANTGRAGKQATTEQQQARAQAPIAGLSQ</sequence>
<organism evidence="2 3">
    <name type="scientific">Araneus ventricosus</name>
    <name type="common">Orbweaver spider</name>
    <name type="synonym">Epeira ventricosa</name>
    <dbReference type="NCBI Taxonomy" id="182803"/>
    <lineage>
        <taxon>Eukaryota</taxon>
        <taxon>Metazoa</taxon>
        <taxon>Ecdysozoa</taxon>
        <taxon>Arthropoda</taxon>
        <taxon>Chelicerata</taxon>
        <taxon>Arachnida</taxon>
        <taxon>Araneae</taxon>
        <taxon>Araneomorphae</taxon>
        <taxon>Entelegynae</taxon>
        <taxon>Araneoidea</taxon>
        <taxon>Araneidae</taxon>
        <taxon>Araneus</taxon>
    </lineage>
</organism>
<feature type="region of interest" description="Disordered" evidence="1">
    <location>
        <begin position="36"/>
        <end position="104"/>
    </location>
</feature>
<keyword evidence="3" id="KW-1185">Reference proteome</keyword>
<accession>A0A4Y2X8H1</accession>
<evidence type="ECO:0000256" key="1">
    <source>
        <dbReference type="SAM" id="MobiDB-lite"/>
    </source>
</evidence>
<dbReference type="EMBL" id="BGPR01072239">
    <property type="protein sequence ID" value="GBO45200.1"/>
    <property type="molecule type" value="Genomic_DNA"/>
</dbReference>
<reference evidence="2 3" key="1">
    <citation type="journal article" date="2019" name="Sci. Rep.">
        <title>Orb-weaving spider Araneus ventricosus genome elucidates the spidroin gene catalogue.</title>
        <authorList>
            <person name="Kono N."/>
            <person name="Nakamura H."/>
            <person name="Ohtoshi R."/>
            <person name="Moran D.A.P."/>
            <person name="Shinohara A."/>
            <person name="Yoshida Y."/>
            <person name="Fujiwara M."/>
            <person name="Mori M."/>
            <person name="Tomita M."/>
            <person name="Arakawa K."/>
        </authorList>
    </citation>
    <scope>NUCLEOTIDE SEQUENCE [LARGE SCALE GENOMIC DNA]</scope>
</reference>
<dbReference type="Proteomes" id="UP000499080">
    <property type="component" value="Unassembled WGS sequence"/>
</dbReference>
<dbReference type="AlphaFoldDB" id="A0A4Y2X8H1"/>